<keyword evidence="4 5" id="KW-0472">Membrane</keyword>
<proteinExistence type="inferred from homology"/>
<feature type="transmembrane region" description="Helical" evidence="5">
    <location>
        <begin position="131"/>
        <end position="151"/>
    </location>
</feature>
<dbReference type="Pfam" id="PF01027">
    <property type="entry name" value="Bax1-I"/>
    <property type="match status" value="1"/>
</dbReference>
<comment type="similarity">
    <text evidence="5">Belongs to the BI1 family.</text>
</comment>
<feature type="transmembrane region" description="Helical" evidence="5">
    <location>
        <begin position="163"/>
        <end position="186"/>
    </location>
</feature>
<dbReference type="GO" id="GO:0016020">
    <property type="term" value="C:membrane"/>
    <property type="evidence" value="ECO:0007669"/>
    <property type="project" value="UniProtKB-SubCell"/>
</dbReference>
<keyword evidence="2 5" id="KW-0812">Transmembrane</keyword>
<gene>
    <name evidence="6" type="ORF">KLDO_g2790</name>
</gene>
<dbReference type="EMBL" id="CCBQ010000038">
    <property type="protein sequence ID" value="CDO94527.1"/>
    <property type="molecule type" value="Genomic_DNA"/>
</dbReference>
<feature type="transmembrane region" description="Helical" evidence="5">
    <location>
        <begin position="65"/>
        <end position="84"/>
    </location>
</feature>
<dbReference type="OrthoDB" id="7933078at2759"/>
<keyword evidence="7" id="KW-1185">Reference proteome</keyword>
<feature type="transmembrane region" description="Helical" evidence="5">
    <location>
        <begin position="226"/>
        <end position="244"/>
    </location>
</feature>
<dbReference type="Proteomes" id="UP000031516">
    <property type="component" value="Unassembled WGS sequence"/>
</dbReference>
<name>A0A0A8L8T1_9SACH</name>
<evidence type="ECO:0000256" key="1">
    <source>
        <dbReference type="ARBA" id="ARBA00004141"/>
    </source>
</evidence>
<protein>
    <submittedName>
        <fullName evidence="6">WGS project CCBQ000000000 data, contig 00017</fullName>
    </submittedName>
</protein>
<dbReference type="InterPro" id="IPR006214">
    <property type="entry name" value="Bax_inhibitor_1-related"/>
</dbReference>
<feature type="transmembrane region" description="Helical" evidence="5">
    <location>
        <begin position="192"/>
        <end position="214"/>
    </location>
</feature>
<evidence type="ECO:0000256" key="4">
    <source>
        <dbReference type="ARBA" id="ARBA00023136"/>
    </source>
</evidence>
<evidence type="ECO:0000256" key="5">
    <source>
        <dbReference type="RuleBase" id="RU004379"/>
    </source>
</evidence>
<dbReference type="PANTHER" id="PTHR23291:SF50">
    <property type="entry name" value="PROTEIN LIFEGUARD 4"/>
    <property type="match status" value="1"/>
</dbReference>
<evidence type="ECO:0000256" key="3">
    <source>
        <dbReference type="ARBA" id="ARBA00022989"/>
    </source>
</evidence>
<accession>A0A0A8L8T1</accession>
<comment type="caution">
    <text evidence="6">The sequence shown here is derived from an EMBL/GenBank/DDBJ whole genome shotgun (WGS) entry which is preliminary data.</text>
</comment>
<organism evidence="6 7">
    <name type="scientific">Kluyveromyces dobzhanskii CBS 2104</name>
    <dbReference type="NCBI Taxonomy" id="1427455"/>
    <lineage>
        <taxon>Eukaryota</taxon>
        <taxon>Fungi</taxon>
        <taxon>Dikarya</taxon>
        <taxon>Ascomycota</taxon>
        <taxon>Saccharomycotina</taxon>
        <taxon>Saccharomycetes</taxon>
        <taxon>Saccharomycetales</taxon>
        <taxon>Saccharomycetaceae</taxon>
        <taxon>Kluyveromyces</taxon>
    </lineage>
</organism>
<evidence type="ECO:0000256" key="2">
    <source>
        <dbReference type="ARBA" id="ARBA00022692"/>
    </source>
</evidence>
<evidence type="ECO:0000313" key="6">
    <source>
        <dbReference type="EMBL" id="CDO94527.1"/>
    </source>
</evidence>
<evidence type="ECO:0000313" key="7">
    <source>
        <dbReference type="Proteomes" id="UP000031516"/>
    </source>
</evidence>
<sequence length="250" mass="29095">MSETTAFVPEDFKYSTSVSACENEIRLGFLQKVYSILLFQLTLTFAFGLYVYNSPNLQYFIVTKTWVIILAILVSLVTCVWLCFAPSSNNEENEPWYVLRFPQQLALLIIFTLAEAYSLSIVVVIYKGDVILNAIMMTLFVVIGITTTLLSTNYFQIHDFQKWYYWLNMFLWLMIGISISSIFFKFDTNTDLLISWVGVIIFTGYIFVDTQLILRKVLIGEEIKCAMMLYLDIINLFLYILRIMSRNQDD</sequence>
<dbReference type="AlphaFoldDB" id="A0A0A8L8T1"/>
<dbReference type="PANTHER" id="PTHR23291">
    <property type="entry name" value="BAX INHIBITOR-RELATED"/>
    <property type="match status" value="1"/>
</dbReference>
<keyword evidence="3 5" id="KW-1133">Transmembrane helix</keyword>
<feature type="transmembrane region" description="Helical" evidence="5">
    <location>
        <begin position="105"/>
        <end position="125"/>
    </location>
</feature>
<feature type="transmembrane region" description="Helical" evidence="5">
    <location>
        <begin position="33"/>
        <end position="53"/>
    </location>
</feature>
<reference evidence="6 7" key="1">
    <citation type="submission" date="2014-03" db="EMBL/GenBank/DDBJ databases">
        <title>The genome of Kluyveromyces dobzhanskii.</title>
        <authorList>
            <person name="Nystedt B."/>
            <person name="Astrom S."/>
        </authorList>
    </citation>
    <scope>NUCLEOTIDE SEQUENCE [LARGE SCALE GENOMIC DNA]</scope>
    <source>
        <strain evidence="6 7">CBS 2104</strain>
    </source>
</reference>
<comment type="subcellular location">
    <subcellularLocation>
        <location evidence="1">Membrane</location>
        <topology evidence="1">Multi-pass membrane protein</topology>
    </subcellularLocation>
</comment>